<dbReference type="RefSeq" id="WP_048734993.1">
    <property type="nucleotide sequence ID" value="NZ_CP065628.1"/>
</dbReference>
<evidence type="ECO:0000313" key="9">
    <source>
        <dbReference type="Proteomes" id="UP000595198"/>
    </source>
</evidence>
<dbReference type="GO" id="GO:0019262">
    <property type="term" value="P:N-acetylneuraminate catabolic process"/>
    <property type="evidence" value="ECO:0007669"/>
    <property type="project" value="UniProtKB-UniRule"/>
</dbReference>
<evidence type="ECO:0000313" key="6">
    <source>
        <dbReference type="EMBL" id="QPR29921.1"/>
    </source>
</evidence>
<dbReference type="SUPFAM" id="SSF100950">
    <property type="entry name" value="NagB/RpiA/CoA transferase-like"/>
    <property type="match status" value="1"/>
</dbReference>
<evidence type="ECO:0000256" key="3">
    <source>
        <dbReference type="HAMAP-Rule" id="MF_01241"/>
    </source>
</evidence>
<dbReference type="PROSITE" id="PS01161">
    <property type="entry name" value="GLC_GALNAC_ISOMERASE"/>
    <property type="match status" value="1"/>
</dbReference>
<dbReference type="InterPro" id="IPR006148">
    <property type="entry name" value="Glc/Gal-6P_isomerase"/>
</dbReference>
<dbReference type="NCBIfam" id="TIGR00502">
    <property type="entry name" value="nagB"/>
    <property type="match status" value="1"/>
</dbReference>
<evidence type="ECO:0000259" key="4">
    <source>
        <dbReference type="Pfam" id="PF01182"/>
    </source>
</evidence>
<comment type="caution">
    <text evidence="3">Lacks conserved residue(s) required for the propagation of feature annotation.</text>
</comment>
<comment type="similarity">
    <text evidence="3">Belongs to the glucosamine/galactosamine-6-phosphate isomerase family. NagB subfamily.</text>
</comment>
<comment type="activity regulation">
    <text evidence="3">Allosterically activated by N-acetylglucosamine 6-phosphate (GlcNAc6P).</text>
</comment>
<feature type="active site" description="For ring-opening step" evidence="3">
    <location>
        <position position="141"/>
    </location>
</feature>
<dbReference type="GO" id="GO:0006046">
    <property type="term" value="P:N-acetylglucosamine catabolic process"/>
    <property type="evidence" value="ECO:0007669"/>
    <property type="project" value="UniProtKB-UniRule"/>
</dbReference>
<reference evidence="8 9" key="1">
    <citation type="submission" date="2020-12" db="EMBL/GenBank/DDBJ databases">
        <title>FDA dAtabase for Regulatory Grade micrObial Sequences (FDA-ARGOS): Supporting development and validation of Infectious Disease Dx tests.</title>
        <authorList>
            <person name="Sproer C."/>
            <person name="Gronow S."/>
            <person name="Severitt S."/>
            <person name="Schroder I."/>
            <person name="Tallon L."/>
            <person name="Sadzewicz L."/>
            <person name="Zhao X."/>
            <person name="Boylan J."/>
            <person name="Ott S."/>
            <person name="Bowen H."/>
            <person name="Vavikolanu K."/>
            <person name="Mehta A."/>
            <person name="Aluvathingal J."/>
            <person name="Nadendla S."/>
            <person name="Lowell S."/>
            <person name="Myers T."/>
            <person name="Yan Y."/>
            <person name="Sichtig H."/>
        </authorList>
    </citation>
    <scope>NUCLEOTIDE SEQUENCE [LARGE SCALE GENOMIC DNA]</scope>
    <source>
        <strain evidence="6 8">FDAARGOS_938</strain>
        <strain evidence="7 9">FDAARGOS_991</strain>
    </source>
</reference>
<feature type="domain" description="Glucosamine/galactosamine-6-phosphate isomerase" evidence="4">
    <location>
        <begin position="27"/>
        <end position="223"/>
    </location>
</feature>
<evidence type="ECO:0000256" key="2">
    <source>
        <dbReference type="ARBA" id="ARBA00023277"/>
    </source>
</evidence>
<evidence type="ECO:0000313" key="7">
    <source>
        <dbReference type="EMBL" id="QQB81758.1"/>
    </source>
</evidence>
<organism evidence="5 10">
    <name type="scientific">Corynebacterium amycolatum</name>
    <dbReference type="NCBI Taxonomy" id="43765"/>
    <lineage>
        <taxon>Bacteria</taxon>
        <taxon>Bacillati</taxon>
        <taxon>Actinomycetota</taxon>
        <taxon>Actinomycetes</taxon>
        <taxon>Mycobacteriales</taxon>
        <taxon>Corynebacteriaceae</taxon>
        <taxon>Corynebacterium</taxon>
    </lineage>
</organism>
<dbReference type="GO" id="GO:0004342">
    <property type="term" value="F:glucosamine-6-phosphate deaminase activity"/>
    <property type="evidence" value="ECO:0007669"/>
    <property type="project" value="UniProtKB-UniRule"/>
</dbReference>
<dbReference type="NCBIfam" id="NF001684">
    <property type="entry name" value="PRK00443.1-4"/>
    <property type="match status" value="1"/>
</dbReference>
<proteinExistence type="inferred from homology"/>
<dbReference type="Proteomes" id="UP000595198">
    <property type="component" value="Chromosome"/>
</dbReference>
<dbReference type="Pfam" id="PF01182">
    <property type="entry name" value="Glucosamine_iso"/>
    <property type="match status" value="1"/>
</dbReference>
<evidence type="ECO:0000313" key="8">
    <source>
        <dbReference type="Proteomes" id="UP000594774"/>
    </source>
</evidence>
<evidence type="ECO:0000313" key="10">
    <source>
        <dbReference type="Proteomes" id="UP001223646"/>
    </source>
</evidence>
<feature type="active site" description="Proton acceptor; for ring-opening step" evidence="3">
    <location>
        <position position="136"/>
    </location>
</feature>
<comment type="pathway">
    <text evidence="3">Amino-sugar metabolism; N-acetylneuraminate degradation; D-fructose 6-phosphate from N-acetylneuraminate: step 5/5.</text>
</comment>
<gene>
    <name evidence="3 5" type="primary">nagB</name>
    <name evidence="6" type="ORF">I6G95_06540</name>
    <name evidence="7" type="ORF">I6H48_07115</name>
    <name evidence="5" type="ORF">QP460_000440</name>
</gene>
<dbReference type="Gene3D" id="3.40.50.1360">
    <property type="match status" value="1"/>
</dbReference>
<sequence length="261" mass="28611">MEIIIVDSEAEVANIASDYLAYYANKGGNLGVATGSTPLATYRELIRRHRAGEVTFKDCSFFALDEYVGLPIEHEQSYYHVIHNEFSDHVDVDPARVHIPDGLADDIGAACEDYERKIIEAGGIDIQLLGIGTNGHVGFNEPSSSFSSLTRIKTLHPQTVLDNARFFDSADDVPYHVVTQGLGTISRAGHLLLLATGTAKAHAIAASIEGPLSVSMPASVLQLHPRATVVIDQAAASELKNKEYYEFTYAHKPQWQKDMWK</sequence>
<dbReference type="EC" id="3.5.99.6" evidence="3"/>
<dbReference type="Proteomes" id="UP001223646">
    <property type="component" value="Unassembled WGS sequence"/>
</dbReference>
<comment type="catalytic activity">
    <reaction evidence="3">
        <text>alpha-D-glucosamine 6-phosphate + H2O = beta-D-fructose 6-phosphate + NH4(+)</text>
        <dbReference type="Rhea" id="RHEA:12172"/>
        <dbReference type="ChEBI" id="CHEBI:15377"/>
        <dbReference type="ChEBI" id="CHEBI:28938"/>
        <dbReference type="ChEBI" id="CHEBI:57634"/>
        <dbReference type="ChEBI" id="CHEBI:75989"/>
        <dbReference type="EC" id="3.5.99.6"/>
    </reaction>
</comment>
<keyword evidence="3" id="KW-0021">Allosteric enzyme</keyword>
<dbReference type="GO" id="GO:0006043">
    <property type="term" value="P:glucosamine catabolic process"/>
    <property type="evidence" value="ECO:0007669"/>
    <property type="project" value="TreeGrafter"/>
</dbReference>
<name>A0AAW9SVY8_CORAY</name>
<dbReference type="EMBL" id="CP065628">
    <property type="protein sequence ID" value="QPR29921.1"/>
    <property type="molecule type" value="Genomic_DNA"/>
</dbReference>
<feature type="site" description="Part of the allosteric site" evidence="3">
    <location>
        <position position="151"/>
    </location>
</feature>
<dbReference type="AlphaFoldDB" id="A0AAW9SVY8"/>
<keyword evidence="1 3" id="KW-0378">Hydrolase</keyword>
<dbReference type="CDD" id="cd01399">
    <property type="entry name" value="GlcN6P_deaminase"/>
    <property type="match status" value="1"/>
</dbReference>
<feature type="site" description="Part of the allosteric site" evidence="3">
    <location>
        <position position="153"/>
    </location>
</feature>
<reference evidence="5" key="2">
    <citation type="submission" date="2023-05" db="EMBL/GenBank/DDBJ databases">
        <authorList>
            <person name="Du J."/>
        </authorList>
    </citation>
    <scope>NUCLEOTIDE SEQUENCE</scope>
    <source>
        <strain evidence="5">UMB1064</strain>
    </source>
</reference>
<dbReference type="GO" id="GO:0005737">
    <property type="term" value="C:cytoplasm"/>
    <property type="evidence" value="ECO:0007669"/>
    <property type="project" value="TreeGrafter"/>
</dbReference>
<keyword evidence="9" id="KW-1185">Reference proteome</keyword>
<dbReference type="GO" id="GO:0042802">
    <property type="term" value="F:identical protein binding"/>
    <property type="evidence" value="ECO:0007669"/>
    <property type="project" value="TreeGrafter"/>
</dbReference>
<dbReference type="PANTHER" id="PTHR11280">
    <property type="entry name" value="GLUCOSAMINE-6-PHOSPHATE ISOMERASE"/>
    <property type="match status" value="1"/>
</dbReference>
<dbReference type="EMBL" id="JASOOY020000002">
    <property type="protein sequence ID" value="MEO3716063.1"/>
    <property type="molecule type" value="Genomic_DNA"/>
</dbReference>
<dbReference type="Proteomes" id="UP000594774">
    <property type="component" value="Chromosome"/>
</dbReference>
<dbReference type="EMBL" id="CP066023">
    <property type="protein sequence ID" value="QQB81758.1"/>
    <property type="molecule type" value="Genomic_DNA"/>
</dbReference>
<dbReference type="PANTHER" id="PTHR11280:SF5">
    <property type="entry name" value="GLUCOSAMINE-6-PHOSPHATE ISOMERASE"/>
    <property type="match status" value="1"/>
</dbReference>
<feature type="site" description="Part of the allosteric site" evidence="3">
    <location>
        <position position="154"/>
    </location>
</feature>
<feature type="active site" description="Proton acceptor; for enolization step" evidence="3">
    <location>
        <position position="65"/>
    </location>
</feature>
<protein>
    <recommendedName>
        <fullName evidence="3">Glucosamine-6-phosphate deaminase</fullName>
        <ecNumber evidence="3">3.5.99.6</ecNumber>
    </recommendedName>
    <alternativeName>
        <fullName evidence="3">GlcN6P deaminase</fullName>
        <shortName evidence="3">GNPDA</shortName>
    </alternativeName>
    <alternativeName>
        <fullName evidence="3">Glucosamine-6-phosphate isomerase</fullName>
    </alternativeName>
</protein>
<accession>A0AAW9SVY8</accession>
<feature type="site" description="Part of the allosteric site" evidence="3">
    <location>
        <position position="144"/>
    </location>
</feature>
<keyword evidence="2 3" id="KW-0119">Carbohydrate metabolism</keyword>
<dbReference type="InterPro" id="IPR037171">
    <property type="entry name" value="NagB/RpiA_transferase-like"/>
</dbReference>
<comment type="function">
    <text evidence="3">Catalyzes the reversible isomerization-deamination of glucosamine 6-phosphate (GlcN6P) to form fructose 6-phosphate (Fru6P) and ammonium ion.</text>
</comment>
<reference evidence="5" key="3">
    <citation type="submission" date="2024-05" db="EMBL/GenBank/DDBJ databases">
        <authorList>
            <person name="Wolfe A."/>
        </authorList>
    </citation>
    <scope>NUCLEOTIDE SEQUENCE</scope>
    <source>
        <strain evidence="5">UMB1064</strain>
    </source>
</reference>
<dbReference type="GO" id="GO:0005975">
    <property type="term" value="P:carbohydrate metabolic process"/>
    <property type="evidence" value="ECO:0007669"/>
    <property type="project" value="InterPro"/>
</dbReference>
<dbReference type="InterPro" id="IPR004547">
    <property type="entry name" value="Glucosamine6P_isomerase"/>
</dbReference>
<evidence type="ECO:0000256" key="1">
    <source>
        <dbReference type="ARBA" id="ARBA00022801"/>
    </source>
</evidence>
<feature type="active site" description="For ring-opening step" evidence="3">
    <location>
        <position position="134"/>
    </location>
</feature>
<evidence type="ECO:0000313" key="5">
    <source>
        <dbReference type="EMBL" id="MEO3716063.1"/>
    </source>
</evidence>
<dbReference type="HAMAP" id="MF_01241">
    <property type="entry name" value="GlcN6P_deamin"/>
    <property type="match status" value="1"/>
</dbReference>
<dbReference type="InterPro" id="IPR018321">
    <property type="entry name" value="Glucosamine6P_isomerase_CS"/>
</dbReference>